<organism evidence="1 2">
    <name type="scientific">Nocardioides humi</name>
    <dbReference type="NCBI Taxonomy" id="449461"/>
    <lineage>
        <taxon>Bacteria</taxon>
        <taxon>Bacillati</taxon>
        <taxon>Actinomycetota</taxon>
        <taxon>Actinomycetes</taxon>
        <taxon>Propionibacteriales</taxon>
        <taxon>Nocardioidaceae</taxon>
        <taxon>Nocardioides</taxon>
    </lineage>
</organism>
<comment type="caution">
    <text evidence="1">The sequence shown here is derived from an EMBL/GenBank/DDBJ whole genome shotgun (WGS) entry which is preliminary data.</text>
</comment>
<sequence>MTTSATPAAALLSAARRKMKQAIGEIEGVRFTDDQRELLGVRVGEVEGLLSEFRGELEANA</sequence>
<gene>
    <name evidence="1" type="ORF">GCM10009788_52680</name>
</gene>
<evidence type="ECO:0000313" key="2">
    <source>
        <dbReference type="Proteomes" id="UP001500842"/>
    </source>
</evidence>
<accession>A0ABN2BQ43</accession>
<proteinExistence type="predicted"/>
<dbReference type="Proteomes" id="UP001500842">
    <property type="component" value="Unassembled WGS sequence"/>
</dbReference>
<protein>
    <submittedName>
        <fullName evidence="1">Uncharacterized protein</fullName>
    </submittedName>
</protein>
<reference evidence="1 2" key="1">
    <citation type="journal article" date="2019" name="Int. J. Syst. Evol. Microbiol.">
        <title>The Global Catalogue of Microorganisms (GCM) 10K type strain sequencing project: providing services to taxonomists for standard genome sequencing and annotation.</title>
        <authorList>
            <consortium name="The Broad Institute Genomics Platform"/>
            <consortium name="The Broad Institute Genome Sequencing Center for Infectious Disease"/>
            <person name="Wu L."/>
            <person name="Ma J."/>
        </authorList>
    </citation>
    <scope>NUCLEOTIDE SEQUENCE [LARGE SCALE GENOMIC DNA]</scope>
    <source>
        <strain evidence="1 2">JCM 14942</strain>
    </source>
</reference>
<name>A0ABN2BQ43_9ACTN</name>
<dbReference type="EMBL" id="BAAAOR010000040">
    <property type="protein sequence ID" value="GAA1543642.1"/>
    <property type="molecule type" value="Genomic_DNA"/>
</dbReference>
<evidence type="ECO:0000313" key="1">
    <source>
        <dbReference type="EMBL" id="GAA1543642.1"/>
    </source>
</evidence>
<dbReference type="RefSeq" id="WP_344113929.1">
    <property type="nucleotide sequence ID" value="NZ_BAAAOR010000040.1"/>
</dbReference>
<keyword evidence="2" id="KW-1185">Reference proteome</keyword>